<dbReference type="PANTHER" id="PTHR24292:SF54">
    <property type="entry name" value="CYP9F3-RELATED"/>
    <property type="match status" value="1"/>
</dbReference>
<proteinExistence type="inferred from homology"/>
<dbReference type="InterPro" id="IPR036396">
    <property type="entry name" value="Cyt_P450_sf"/>
</dbReference>
<evidence type="ECO:0000313" key="18">
    <source>
        <dbReference type="EMBL" id="VVC98550.1"/>
    </source>
</evidence>
<evidence type="ECO:0000256" key="9">
    <source>
        <dbReference type="ARBA" id="ARBA00022848"/>
    </source>
</evidence>
<dbReference type="GO" id="GO:0005789">
    <property type="term" value="C:endoplasmic reticulum membrane"/>
    <property type="evidence" value="ECO:0007669"/>
    <property type="project" value="UniProtKB-SubCell"/>
</dbReference>
<dbReference type="EMBL" id="FZQP02003656">
    <property type="protein sequence ID" value="VVC98550.1"/>
    <property type="molecule type" value="Genomic_DNA"/>
</dbReference>
<dbReference type="GO" id="GO:0020037">
    <property type="term" value="F:heme binding"/>
    <property type="evidence" value="ECO:0007669"/>
    <property type="project" value="InterPro"/>
</dbReference>
<evidence type="ECO:0000313" key="19">
    <source>
        <dbReference type="Proteomes" id="UP000324832"/>
    </source>
</evidence>
<accession>A0A5E4QJU9</accession>
<dbReference type="EC" id="1.14.14.1" evidence="5"/>
<evidence type="ECO:0000256" key="13">
    <source>
        <dbReference type="ARBA" id="ARBA00023136"/>
    </source>
</evidence>
<dbReference type="GO" id="GO:0005506">
    <property type="term" value="F:iron ion binding"/>
    <property type="evidence" value="ECO:0007669"/>
    <property type="project" value="InterPro"/>
</dbReference>
<keyword evidence="9" id="KW-0492">Microsome</keyword>
<keyword evidence="11 15" id="KW-0408">Iron</keyword>
<feature type="chain" id="PRO_5022889874" description="unspecific monooxygenase" evidence="17">
    <location>
        <begin position="24"/>
        <end position="422"/>
    </location>
</feature>
<evidence type="ECO:0000256" key="3">
    <source>
        <dbReference type="ARBA" id="ARBA00004406"/>
    </source>
</evidence>
<feature type="transmembrane region" description="Helical" evidence="16">
    <location>
        <begin position="27"/>
        <end position="45"/>
    </location>
</feature>
<feature type="binding site" description="axial binding residue" evidence="15">
    <location>
        <position position="413"/>
    </location>
    <ligand>
        <name>heme</name>
        <dbReference type="ChEBI" id="CHEBI:30413"/>
    </ligand>
    <ligandPart>
        <name>Fe</name>
        <dbReference type="ChEBI" id="CHEBI:18248"/>
    </ligandPart>
</feature>
<organism evidence="18 19">
    <name type="scientific">Leptidea sinapis</name>
    <dbReference type="NCBI Taxonomy" id="189913"/>
    <lineage>
        <taxon>Eukaryota</taxon>
        <taxon>Metazoa</taxon>
        <taxon>Ecdysozoa</taxon>
        <taxon>Arthropoda</taxon>
        <taxon>Hexapoda</taxon>
        <taxon>Insecta</taxon>
        <taxon>Pterygota</taxon>
        <taxon>Neoptera</taxon>
        <taxon>Endopterygota</taxon>
        <taxon>Lepidoptera</taxon>
        <taxon>Glossata</taxon>
        <taxon>Ditrysia</taxon>
        <taxon>Papilionoidea</taxon>
        <taxon>Pieridae</taxon>
        <taxon>Dismorphiinae</taxon>
        <taxon>Leptidea</taxon>
    </lineage>
</organism>
<name>A0A5E4QJU9_9NEOP</name>
<feature type="signal peptide" evidence="17">
    <location>
        <begin position="1"/>
        <end position="23"/>
    </location>
</feature>
<protein>
    <recommendedName>
        <fullName evidence="5">unspecific monooxygenase</fullName>
        <ecNumber evidence="5">1.14.14.1</ecNumber>
    </recommendedName>
</protein>
<comment type="subcellular location">
    <subcellularLocation>
        <location evidence="3">Endoplasmic reticulum membrane</location>
        <topology evidence="3">Peripheral membrane protein</topology>
    </subcellularLocation>
    <subcellularLocation>
        <location evidence="2">Microsome membrane</location>
        <topology evidence="2">Peripheral membrane protein</topology>
    </subcellularLocation>
</comment>
<evidence type="ECO:0000256" key="10">
    <source>
        <dbReference type="ARBA" id="ARBA00023002"/>
    </source>
</evidence>
<dbReference type="AlphaFoldDB" id="A0A5E4QJU9"/>
<keyword evidence="13 16" id="KW-0472">Membrane</keyword>
<keyword evidence="10" id="KW-0560">Oxidoreductase</keyword>
<dbReference type="InterPro" id="IPR002401">
    <property type="entry name" value="Cyt_P450_E_grp-I"/>
</dbReference>
<keyword evidence="17" id="KW-0732">Signal</keyword>
<evidence type="ECO:0000256" key="8">
    <source>
        <dbReference type="ARBA" id="ARBA00022824"/>
    </source>
</evidence>
<evidence type="ECO:0000256" key="17">
    <source>
        <dbReference type="SAM" id="SignalP"/>
    </source>
</evidence>
<keyword evidence="19" id="KW-1185">Reference proteome</keyword>
<keyword evidence="6 15" id="KW-0349">Heme</keyword>
<evidence type="ECO:0000256" key="1">
    <source>
        <dbReference type="ARBA" id="ARBA00001971"/>
    </source>
</evidence>
<dbReference type="InterPro" id="IPR050476">
    <property type="entry name" value="Insect_CytP450_Detox"/>
</dbReference>
<dbReference type="PRINTS" id="PR00385">
    <property type="entry name" value="P450"/>
</dbReference>
<dbReference type="Gene3D" id="1.10.630.10">
    <property type="entry name" value="Cytochrome P450"/>
    <property type="match status" value="1"/>
</dbReference>
<evidence type="ECO:0000256" key="14">
    <source>
        <dbReference type="ARBA" id="ARBA00047827"/>
    </source>
</evidence>
<comment type="cofactor">
    <cofactor evidence="1 15">
        <name>heme</name>
        <dbReference type="ChEBI" id="CHEBI:30413"/>
    </cofactor>
</comment>
<dbReference type="Proteomes" id="UP000324832">
    <property type="component" value="Unassembled WGS sequence"/>
</dbReference>
<dbReference type="Pfam" id="PF00067">
    <property type="entry name" value="p450"/>
    <property type="match status" value="1"/>
</dbReference>
<sequence>MLPSRNISWVVLILLWWLQNCTLRNDVLWYIFACIVVTRLVWSILTYDYDYWERRGIFAPPATPVVGHIGSVATMKEQTGLPNKLRNMFPIIEGTASEFLIRVKKIAKGTQCEENNNEVIKSVVHSNDAIHSDDAIPSDDAIHSNNAIHSNDAIHSDNKVYKPVSVVDSDRLVGGFTADAIVPCAFGLKSNVMDNENDPFAVALHATMRQFWPAFVLFFKIRIIPKRTHDFFYNIVTKVLRERSTGEQEKRGDFIDMMMALQDDDIKIDDENDFKITNMIISANAFIIFLGGFETTSSTLAFLFLELAAHPGVQEKMRKEIGQVLEKHGELTYDALQELTYMEMRMCTKDYTIPGTTAVIEKGTIIMFPTLGIQRDDKYFENASQFIPERWADGTSPPLPGVYMPFGDGPRYCIVICEVLES</sequence>
<dbReference type="GO" id="GO:0016712">
    <property type="term" value="F:oxidoreductase activity, acting on paired donors, with incorporation or reduction of molecular oxygen, reduced flavin or flavoprotein as one donor, and incorporation of one atom of oxygen"/>
    <property type="evidence" value="ECO:0007669"/>
    <property type="project" value="UniProtKB-EC"/>
</dbReference>
<keyword evidence="7 15" id="KW-0479">Metal-binding</keyword>
<evidence type="ECO:0000256" key="16">
    <source>
        <dbReference type="SAM" id="Phobius"/>
    </source>
</evidence>
<reference evidence="18 19" key="1">
    <citation type="submission" date="2017-07" db="EMBL/GenBank/DDBJ databases">
        <authorList>
            <person name="Talla V."/>
            <person name="Backstrom N."/>
        </authorList>
    </citation>
    <scope>NUCLEOTIDE SEQUENCE [LARGE SCALE GENOMIC DNA]</scope>
</reference>
<keyword evidence="8" id="KW-0256">Endoplasmic reticulum</keyword>
<comment type="similarity">
    <text evidence="4">Belongs to the cytochrome P450 family.</text>
</comment>
<comment type="catalytic activity">
    <reaction evidence="14">
        <text>an organic molecule + reduced [NADPH--hemoprotein reductase] + O2 = an alcohol + oxidized [NADPH--hemoprotein reductase] + H2O + H(+)</text>
        <dbReference type="Rhea" id="RHEA:17149"/>
        <dbReference type="Rhea" id="RHEA-COMP:11964"/>
        <dbReference type="Rhea" id="RHEA-COMP:11965"/>
        <dbReference type="ChEBI" id="CHEBI:15377"/>
        <dbReference type="ChEBI" id="CHEBI:15378"/>
        <dbReference type="ChEBI" id="CHEBI:15379"/>
        <dbReference type="ChEBI" id="CHEBI:30879"/>
        <dbReference type="ChEBI" id="CHEBI:57618"/>
        <dbReference type="ChEBI" id="CHEBI:58210"/>
        <dbReference type="ChEBI" id="CHEBI:142491"/>
        <dbReference type="EC" id="1.14.14.1"/>
    </reaction>
</comment>
<evidence type="ECO:0000256" key="7">
    <source>
        <dbReference type="ARBA" id="ARBA00022723"/>
    </source>
</evidence>
<evidence type="ECO:0000256" key="4">
    <source>
        <dbReference type="ARBA" id="ARBA00010617"/>
    </source>
</evidence>
<evidence type="ECO:0000256" key="12">
    <source>
        <dbReference type="ARBA" id="ARBA00023033"/>
    </source>
</evidence>
<dbReference type="InterPro" id="IPR001128">
    <property type="entry name" value="Cyt_P450"/>
</dbReference>
<evidence type="ECO:0000256" key="15">
    <source>
        <dbReference type="PIRSR" id="PIRSR602401-1"/>
    </source>
</evidence>
<dbReference type="PRINTS" id="PR00463">
    <property type="entry name" value="EP450I"/>
</dbReference>
<keyword evidence="12" id="KW-0503">Monooxygenase</keyword>
<keyword evidence="16" id="KW-0812">Transmembrane</keyword>
<dbReference type="PANTHER" id="PTHR24292">
    <property type="entry name" value="CYTOCHROME P450"/>
    <property type="match status" value="1"/>
</dbReference>
<evidence type="ECO:0000256" key="11">
    <source>
        <dbReference type="ARBA" id="ARBA00023004"/>
    </source>
</evidence>
<evidence type="ECO:0000256" key="6">
    <source>
        <dbReference type="ARBA" id="ARBA00022617"/>
    </source>
</evidence>
<dbReference type="SUPFAM" id="SSF48264">
    <property type="entry name" value="Cytochrome P450"/>
    <property type="match status" value="1"/>
</dbReference>
<keyword evidence="16" id="KW-1133">Transmembrane helix</keyword>
<evidence type="ECO:0000256" key="5">
    <source>
        <dbReference type="ARBA" id="ARBA00012109"/>
    </source>
</evidence>
<evidence type="ECO:0000256" key="2">
    <source>
        <dbReference type="ARBA" id="ARBA00004174"/>
    </source>
</evidence>
<gene>
    <name evidence="18" type="ORF">LSINAPIS_LOCUS9607</name>
</gene>